<feature type="compositionally biased region" description="Low complexity" evidence="4">
    <location>
        <begin position="268"/>
        <end position="284"/>
    </location>
</feature>
<evidence type="ECO:0000256" key="3">
    <source>
        <dbReference type="ARBA" id="ARBA00022833"/>
    </source>
</evidence>
<keyword evidence="1" id="KW-0479">Metal-binding</keyword>
<accession>A0A1I7YS89</accession>
<feature type="region of interest" description="Disordered" evidence="4">
    <location>
        <begin position="253"/>
        <end position="339"/>
    </location>
</feature>
<keyword evidence="3" id="KW-0862">Zinc</keyword>
<dbReference type="PANTHER" id="PTHR22619:SF1">
    <property type="entry name" value="ZINC FINGER SWIM DOMAIN-CONTAINING PROTEIN 8"/>
    <property type="match status" value="1"/>
</dbReference>
<dbReference type="GO" id="GO:0031462">
    <property type="term" value="C:Cul2-RING ubiquitin ligase complex"/>
    <property type="evidence" value="ECO:0007669"/>
    <property type="project" value="TreeGrafter"/>
</dbReference>
<proteinExistence type="predicted"/>
<name>A0A1I7YS89_9BILA</name>
<evidence type="ECO:0000256" key="1">
    <source>
        <dbReference type="ARBA" id="ARBA00022723"/>
    </source>
</evidence>
<evidence type="ECO:0000313" key="7">
    <source>
        <dbReference type="WBParaSite" id="L893_g1897.t1"/>
    </source>
</evidence>
<dbReference type="GO" id="GO:0008270">
    <property type="term" value="F:zinc ion binding"/>
    <property type="evidence" value="ECO:0007669"/>
    <property type="project" value="UniProtKB-KW"/>
</dbReference>
<dbReference type="InterPro" id="IPR048370">
    <property type="entry name" value="ZSWIM4-8_C"/>
</dbReference>
<protein>
    <submittedName>
        <fullName evidence="7">TPR_REGION domain-containing protein</fullName>
    </submittedName>
</protein>
<organism evidence="6 7">
    <name type="scientific">Steinernema glaseri</name>
    <dbReference type="NCBI Taxonomy" id="37863"/>
    <lineage>
        <taxon>Eukaryota</taxon>
        <taxon>Metazoa</taxon>
        <taxon>Ecdysozoa</taxon>
        <taxon>Nematoda</taxon>
        <taxon>Chromadorea</taxon>
        <taxon>Rhabditida</taxon>
        <taxon>Tylenchina</taxon>
        <taxon>Panagrolaimomorpha</taxon>
        <taxon>Strongyloidoidea</taxon>
        <taxon>Steinernematidae</taxon>
        <taxon>Steinernema</taxon>
    </lineage>
</organism>
<keyword evidence="2" id="KW-0863">Zinc-finger</keyword>
<reference evidence="7" key="1">
    <citation type="submission" date="2016-11" db="UniProtKB">
        <authorList>
            <consortium name="WormBaseParasite"/>
        </authorList>
    </citation>
    <scope>IDENTIFICATION</scope>
</reference>
<sequence length="980" mass="109315">MTLMSKHIKFIVPESHVIELSKQAAHLFSRAIFLTNVLSSVEKSRRVVFSMALAVLSAPRGPAATRHLEVKLYYYESALVALLRQLVTGDEEILLIRSVALEILKNSQTGKLVRVTALPLTLIQYLLDTLSESRKSGVVGNTEKTLTDKDLGFYVALEGLGMPLFVSESEHPMLCECVRRLRGEIAMNLFMKYKDSSEKLGLILDRLLDPTIHRMYKNQESNAAYFLECTPSLRTFHKIGARPRNPFEFITQQDQPSTSAKSGKGLHPTSSSASLSDTTAPSSSSEDRSSQASNEHDIQDDISSVDSERAVRRSTDEGNESRDESPRFSDSSSSGQLVQPVVPFNPIIPRRRFNLTTQVPEPLAMFMSELSKKLLNEAGGNQSTAIFNPHNGGQAHVGPHRLLHISSFLIGMYALGLHNKMQLNWPTRTYSTQASWIHAQAIEIGRCAIEIVRHTWENHLTPTEVAGLADKASQCREPGLVEEAAYLALSVLPRADALTISESNRALDQCKDKGLQMLELACEAVGKAADGDGVYPEVLFNVAHYWYDLSEAERDRTYDNTRLTMNTNSPQHYYTAGFNSHRYDPVSAVPNPPIPYVGPMIDVRRPPPTFINVQAHPMPQIQHPPPQHPHMQQQQFDNSNRPLHASHSAPNLNPMHALPPPYLGGAYVMTSNQHGQTVMSSLYAQSPLAPRVTIPPPNPNQGYYVPHKTTPPSTVSYNFFPNGVSMPVPSMASSSSQSSATSNLSPVGKRLFQAHRIGMRALEMMAGRSDDRTYDSKRYTNPPHVDNIRWLEEKTGLLGKEDCYFKFCELAARSVTSPILLADLLRRAVERHPPRGNNMYAMCNNPLPAPSAPAQPLRQVVNPYMDPVLISYKADIRNLMIQYGHHPSTAELMRMTIEQFHTAGATLLSRSNLTATDIEEACELVKSFRDIHHIIPVIGPHMFDEYVRFLRKQKSCKKEVQMKINEILNGCRQAPPNALF</sequence>
<dbReference type="WBParaSite" id="L893_g1897.t1">
    <property type="protein sequence ID" value="L893_g1897.t1"/>
    <property type="gene ID" value="L893_g1897"/>
</dbReference>
<feature type="domain" description="ZSWIM4-8 C-terminal" evidence="5">
    <location>
        <begin position="751"/>
        <end position="959"/>
    </location>
</feature>
<dbReference type="PANTHER" id="PTHR22619">
    <property type="entry name" value="ZINC FINGER SWIM DOMAIN CONTAINING PROTEIN 4, 5, 6"/>
    <property type="match status" value="1"/>
</dbReference>
<evidence type="ECO:0000259" key="5">
    <source>
        <dbReference type="Pfam" id="PF21055"/>
    </source>
</evidence>
<keyword evidence="6" id="KW-1185">Reference proteome</keyword>
<feature type="region of interest" description="Disordered" evidence="4">
    <location>
        <begin position="616"/>
        <end position="656"/>
    </location>
</feature>
<feature type="compositionally biased region" description="Basic and acidic residues" evidence="4">
    <location>
        <begin position="306"/>
        <end position="327"/>
    </location>
</feature>
<evidence type="ECO:0000256" key="4">
    <source>
        <dbReference type="SAM" id="MobiDB-lite"/>
    </source>
</evidence>
<evidence type="ECO:0000313" key="6">
    <source>
        <dbReference type="Proteomes" id="UP000095287"/>
    </source>
</evidence>
<dbReference type="Proteomes" id="UP000095287">
    <property type="component" value="Unplaced"/>
</dbReference>
<dbReference type="Pfam" id="PF21055">
    <property type="entry name" value="ZSWIM4-8_C"/>
    <property type="match status" value="1"/>
</dbReference>
<dbReference type="AlphaFoldDB" id="A0A1I7YS89"/>
<evidence type="ECO:0000256" key="2">
    <source>
        <dbReference type="ARBA" id="ARBA00022771"/>
    </source>
</evidence>
<feature type="compositionally biased region" description="Basic and acidic residues" evidence="4">
    <location>
        <begin position="285"/>
        <end position="299"/>
    </location>
</feature>